<dbReference type="Proteomes" id="UP000245506">
    <property type="component" value="Unassembled WGS sequence"/>
</dbReference>
<dbReference type="PROSITE" id="PS51257">
    <property type="entry name" value="PROKAR_LIPOPROTEIN"/>
    <property type="match status" value="1"/>
</dbReference>
<dbReference type="Pfam" id="PF01551">
    <property type="entry name" value="Peptidase_M23"/>
    <property type="match status" value="1"/>
</dbReference>
<comment type="caution">
    <text evidence="3">The sequence shown here is derived from an EMBL/GenBank/DDBJ whole genome shotgun (WGS) entry which is preliminary data.</text>
</comment>
<sequence>MKVFILLFTSSVLLTSCAAPQPHTKSIDRLKSEGHYGRVQHWKAHNRNPHSVKVSVPPNASIITSDYRSRIGANGYKRGGWHRGIDIYHDTGTPIIAAADGTVVLAEVGSCWGPTMLIDHGTAENGKPLYGLYAHMRNMNVKPGDKVKRGQQIAEMGNDLFNSCGGGLHHLHFQVSHNPNGIPVGWGWSYFVGDGWNAPNPHKYWADGVGKITCFDPKKTYKASGLTYPLKCDG</sequence>
<feature type="signal peptide" evidence="1">
    <location>
        <begin position="1"/>
        <end position="18"/>
    </location>
</feature>
<dbReference type="Gene3D" id="2.70.70.10">
    <property type="entry name" value="Glucose Permease (Domain IIA)"/>
    <property type="match status" value="1"/>
</dbReference>
<evidence type="ECO:0000259" key="2">
    <source>
        <dbReference type="Pfam" id="PF01551"/>
    </source>
</evidence>
<dbReference type="CDD" id="cd12797">
    <property type="entry name" value="M23_peptidase"/>
    <property type="match status" value="1"/>
</dbReference>
<dbReference type="InterPro" id="IPR016047">
    <property type="entry name" value="M23ase_b-sheet_dom"/>
</dbReference>
<dbReference type="AlphaFoldDB" id="A0A317CDX6"/>
<dbReference type="OrthoDB" id="9815245at2"/>
<gene>
    <name evidence="3" type="ORF">DKT75_10015</name>
</gene>
<dbReference type="PANTHER" id="PTHR21666">
    <property type="entry name" value="PEPTIDASE-RELATED"/>
    <property type="match status" value="1"/>
</dbReference>
<dbReference type="EMBL" id="QGKL01000029">
    <property type="protein sequence ID" value="PWQ96311.1"/>
    <property type="molecule type" value="Genomic_DNA"/>
</dbReference>
<dbReference type="GO" id="GO:0004222">
    <property type="term" value="F:metalloendopeptidase activity"/>
    <property type="evidence" value="ECO:0007669"/>
    <property type="project" value="TreeGrafter"/>
</dbReference>
<accession>A0A317CDX6</accession>
<reference evidence="3 4" key="1">
    <citation type="submission" date="2018-05" db="EMBL/GenBank/DDBJ databases">
        <title>Leucothrix arctica sp. nov., isolated from Arctic seawater.</title>
        <authorList>
            <person name="Choi A."/>
            <person name="Baek K."/>
        </authorList>
    </citation>
    <scope>NUCLEOTIDE SEQUENCE [LARGE SCALE GENOMIC DNA]</scope>
    <source>
        <strain evidence="3 4">IMCC9719</strain>
    </source>
</reference>
<dbReference type="SUPFAM" id="SSF51261">
    <property type="entry name" value="Duplicated hybrid motif"/>
    <property type="match status" value="1"/>
</dbReference>
<dbReference type="RefSeq" id="WP_109823283.1">
    <property type="nucleotide sequence ID" value="NZ_QGKL01000029.1"/>
</dbReference>
<keyword evidence="4" id="KW-1185">Reference proteome</keyword>
<evidence type="ECO:0000313" key="3">
    <source>
        <dbReference type="EMBL" id="PWQ96311.1"/>
    </source>
</evidence>
<dbReference type="InterPro" id="IPR011055">
    <property type="entry name" value="Dup_hybrid_motif"/>
</dbReference>
<dbReference type="InterPro" id="IPR050570">
    <property type="entry name" value="Cell_wall_metabolism_enzyme"/>
</dbReference>
<proteinExistence type="predicted"/>
<feature type="domain" description="M23ase beta-sheet core" evidence="2">
    <location>
        <begin position="82"/>
        <end position="178"/>
    </location>
</feature>
<keyword evidence="1" id="KW-0732">Signal</keyword>
<evidence type="ECO:0000313" key="4">
    <source>
        <dbReference type="Proteomes" id="UP000245506"/>
    </source>
</evidence>
<name>A0A317CDX6_9GAMM</name>
<organism evidence="3 4">
    <name type="scientific">Leucothrix arctica</name>
    <dbReference type="NCBI Taxonomy" id="1481894"/>
    <lineage>
        <taxon>Bacteria</taxon>
        <taxon>Pseudomonadati</taxon>
        <taxon>Pseudomonadota</taxon>
        <taxon>Gammaproteobacteria</taxon>
        <taxon>Thiotrichales</taxon>
        <taxon>Thiotrichaceae</taxon>
        <taxon>Leucothrix</taxon>
    </lineage>
</organism>
<feature type="chain" id="PRO_5016255806" description="M23ase beta-sheet core domain-containing protein" evidence="1">
    <location>
        <begin position="19"/>
        <end position="234"/>
    </location>
</feature>
<protein>
    <recommendedName>
        <fullName evidence="2">M23ase beta-sheet core domain-containing protein</fullName>
    </recommendedName>
</protein>
<evidence type="ECO:0000256" key="1">
    <source>
        <dbReference type="SAM" id="SignalP"/>
    </source>
</evidence>
<dbReference type="PANTHER" id="PTHR21666:SF270">
    <property type="entry name" value="MUREIN HYDROLASE ACTIVATOR ENVC"/>
    <property type="match status" value="1"/>
</dbReference>